<accession>A0A0G4PV11</accession>
<dbReference type="GO" id="GO:0009116">
    <property type="term" value="P:nucleoside metabolic process"/>
    <property type="evidence" value="ECO:0007669"/>
    <property type="project" value="InterPro"/>
</dbReference>
<dbReference type="PANTHER" id="PTHR46082">
    <property type="entry name" value="ATP/GTP-BINDING PROTEIN-RELATED"/>
    <property type="match status" value="1"/>
</dbReference>
<gene>
    <name evidence="2" type="ORF">PCAMFM013_S042g000043</name>
</gene>
<proteinExistence type="predicted"/>
<dbReference type="PANTHER" id="PTHR46082:SF11">
    <property type="entry name" value="AAA+ ATPASE DOMAIN-CONTAINING PROTEIN-RELATED"/>
    <property type="match status" value="1"/>
</dbReference>
<reference evidence="2 3" key="1">
    <citation type="journal article" date="2014" name="Nat. Commun.">
        <title>Multiple recent horizontal transfers of a large genomic region in cheese making fungi.</title>
        <authorList>
            <person name="Cheeseman K."/>
            <person name="Ropars J."/>
            <person name="Renault P."/>
            <person name="Dupont J."/>
            <person name="Gouzy J."/>
            <person name="Branca A."/>
            <person name="Abraham A.L."/>
            <person name="Ceppi M."/>
            <person name="Conseiller E."/>
            <person name="Debuchy R."/>
            <person name="Malagnac F."/>
            <person name="Goarin A."/>
            <person name="Silar P."/>
            <person name="Lacoste S."/>
            <person name="Sallet E."/>
            <person name="Bensimon A."/>
            <person name="Giraud T."/>
            <person name="Brygoo Y."/>
        </authorList>
    </citation>
    <scope>NUCLEOTIDE SEQUENCE [LARGE SCALE GENOMIC DNA]</scope>
    <source>
        <strain evidence="3">FM 013</strain>
    </source>
</reference>
<keyword evidence="3" id="KW-1185">Reference proteome</keyword>
<protein>
    <submittedName>
        <fullName evidence="2">Nucleoside phosphorylase</fullName>
    </submittedName>
</protein>
<dbReference type="Gene3D" id="3.40.50.1580">
    <property type="entry name" value="Nucleoside phosphorylase domain"/>
    <property type="match status" value="1"/>
</dbReference>
<dbReference type="STRING" id="1429867.A0A0G4PV11"/>
<dbReference type="EMBL" id="HG793175">
    <property type="protein sequence ID" value="CRL29984.1"/>
    <property type="molecule type" value="Genomic_DNA"/>
</dbReference>
<evidence type="ECO:0000313" key="3">
    <source>
        <dbReference type="Proteomes" id="UP000053732"/>
    </source>
</evidence>
<feature type="region of interest" description="Disordered" evidence="1">
    <location>
        <begin position="331"/>
        <end position="372"/>
    </location>
</feature>
<evidence type="ECO:0000256" key="1">
    <source>
        <dbReference type="SAM" id="MobiDB-lite"/>
    </source>
</evidence>
<dbReference type="SUPFAM" id="SSF53167">
    <property type="entry name" value="Purine and uridine phosphorylases"/>
    <property type="match status" value="1"/>
</dbReference>
<dbReference type="InterPro" id="IPR035994">
    <property type="entry name" value="Nucleoside_phosphorylase_sf"/>
</dbReference>
<evidence type="ECO:0000313" key="2">
    <source>
        <dbReference type="EMBL" id="CRL29984.1"/>
    </source>
</evidence>
<name>A0A0G4PV11_PENC3</name>
<sequence length="372" mass="40523">MSSTKDYSVGWISAIKSEYVAAEVFLDETYDCPADLSPDDTNDYTYGRIGKHQVVISALPKGEYGISSATGVAKDMIRSFTNIRVALMVGIGGGAPSSAHDIRLGDIVVGVPGNGECGVLQYDFGKTIQSEGFTPTGFLSPAPRSLRAAVHGLEKQYTIKGHKIEEAVDEVLNKYPRLRREFGRPDLATDRLYKPDVVHPSRSKTPCPTACGDDESSLVIREKRTEYDDNPKIHYGLIASANQLMKDAKVRDQFIEQNDVLCFEMEAAGLVNCFPCLVIRGICDYSDSHKNKEWQGYAAMVASAYAKDLLNRLGPAQVAQETKVTLVLKADNSDNSDNSHHNTSITFGGNNSGFQVGQNNGTISHGATRSGW</sequence>
<dbReference type="GO" id="GO:0003824">
    <property type="term" value="F:catalytic activity"/>
    <property type="evidence" value="ECO:0007669"/>
    <property type="project" value="InterPro"/>
</dbReference>
<feature type="compositionally biased region" description="Polar residues" evidence="1">
    <location>
        <begin position="341"/>
        <end position="372"/>
    </location>
</feature>
<dbReference type="Proteomes" id="UP000053732">
    <property type="component" value="Unassembled WGS sequence"/>
</dbReference>
<organism evidence="2 3">
    <name type="scientific">Penicillium camemberti (strain FM 013)</name>
    <dbReference type="NCBI Taxonomy" id="1429867"/>
    <lineage>
        <taxon>Eukaryota</taxon>
        <taxon>Fungi</taxon>
        <taxon>Dikarya</taxon>
        <taxon>Ascomycota</taxon>
        <taxon>Pezizomycotina</taxon>
        <taxon>Eurotiomycetes</taxon>
        <taxon>Eurotiomycetidae</taxon>
        <taxon>Eurotiales</taxon>
        <taxon>Aspergillaceae</taxon>
        <taxon>Penicillium</taxon>
    </lineage>
</organism>
<dbReference type="InterPro" id="IPR053137">
    <property type="entry name" value="NLR-like"/>
</dbReference>
<dbReference type="AlphaFoldDB" id="A0A0G4PV11"/>